<keyword evidence="1 8" id="KW-0963">Cytoplasm</keyword>
<feature type="DNA-binding region" description="H-T-H motif" evidence="8">
    <location>
        <begin position="3"/>
        <end position="23"/>
    </location>
</feature>
<evidence type="ECO:0000256" key="3">
    <source>
        <dbReference type="ARBA" id="ARBA00022829"/>
    </source>
</evidence>
<evidence type="ECO:0000313" key="12">
    <source>
        <dbReference type="Proteomes" id="UP001232245"/>
    </source>
</evidence>
<dbReference type="HAMAP" id="MF_01170">
    <property type="entry name" value="RacA"/>
    <property type="match status" value="1"/>
</dbReference>
<comment type="function">
    <text evidence="8">Required for the formation of axial filaments and for anchoring the origin regions at the cell poles in sporulating cells, thus ensuring proper chromosome segregation in the prespore. Binds in a dispersed manner throughout the chromosome but preferentially to sites clustered in the origin portion of the chromosome, causing condensation of the chromosome and its remodeling into an elongated, anchored structure.</text>
</comment>
<organism evidence="11 12">
    <name type="scientific">Metabacillus niabensis</name>
    <dbReference type="NCBI Taxonomy" id="324854"/>
    <lineage>
        <taxon>Bacteria</taxon>
        <taxon>Bacillati</taxon>
        <taxon>Bacillota</taxon>
        <taxon>Bacilli</taxon>
        <taxon>Bacillales</taxon>
        <taxon>Bacillaceae</taxon>
        <taxon>Metabacillus</taxon>
    </lineage>
</organism>
<evidence type="ECO:0000256" key="7">
    <source>
        <dbReference type="ARBA" id="ARBA00023306"/>
    </source>
</evidence>
<accession>A0ABT9Z387</accession>
<dbReference type="Pfam" id="PF13411">
    <property type="entry name" value="MerR_1"/>
    <property type="match status" value="1"/>
</dbReference>
<keyword evidence="7 8" id="KW-0131">Cell cycle</keyword>
<keyword evidence="12" id="KW-1185">Reference proteome</keyword>
<feature type="compositionally biased region" description="Polar residues" evidence="9">
    <location>
        <begin position="50"/>
        <end position="62"/>
    </location>
</feature>
<name>A0ABT9Z387_9BACI</name>
<keyword evidence="3 8" id="KW-0159">Chromosome partition</keyword>
<keyword evidence="5 8" id="KW-0175">Coiled coil</keyword>
<dbReference type="InterPro" id="IPR009061">
    <property type="entry name" value="DNA-bd_dom_put_sf"/>
</dbReference>
<feature type="coiled-coil region" evidence="8">
    <location>
        <begin position="86"/>
        <end position="149"/>
    </location>
</feature>
<dbReference type="Gene3D" id="1.10.1660.10">
    <property type="match status" value="1"/>
</dbReference>
<dbReference type="InterPro" id="IPR023522">
    <property type="entry name" value="Chrosome_anchoring_RacA"/>
</dbReference>
<dbReference type="InterPro" id="IPR000551">
    <property type="entry name" value="MerR-type_HTH_dom"/>
</dbReference>
<sequence length="174" mass="20273">MNTATVVKELGVSRRTLMRWVNQLDMQLEKNELGHYQFTEEDVKRLKQVQQQTASTENQPSAQKPIKTEQRTGTAKITPTYDSSKMKVLNDRIDELERKIRSKADDVVSYQVLQHRKEMEELLAKISSLEEKVAELEQNQQKREHVKDNVLVFDQSPAPKKTKRKNLISSIFSF</sequence>
<keyword evidence="4 8" id="KW-0749">Sporulation</keyword>
<dbReference type="RefSeq" id="WP_174879489.1">
    <property type="nucleotide sequence ID" value="NZ_CADEPK010000029.1"/>
</dbReference>
<evidence type="ECO:0000256" key="4">
    <source>
        <dbReference type="ARBA" id="ARBA00022969"/>
    </source>
</evidence>
<evidence type="ECO:0000313" key="11">
    <source>
        <dbReference type="EMBL" id="MDQ0226726.1"/>
    </source>
</evidence>
<evidence type="ECO:0000256" key="8">
    <source>
        <dbReference type="HAMAP-Rule" id="MF_01170"/>
    </source>
</evidence>
<dbReference type="EMBL" id="JAUSTZ010000006">
    <property type="protein sequence ID" value="MDQ0226726.1"/>
    <property type="molecule type" value="Genomic_DNA"/>
</dbReference>
<evidence type="ECO:0000256" key="2">
    <source>
        <dbReference type="ARBA" id="ARBA00022618"/>
    </source>
</evidence>
<proteinExistence type="inferred from homology"/>
<keyword evidence="2 8" id="KW-0132">Cell division</keyword>
<evidence type="ECO:0000256" key="1">
    <source>
        <dbReference type="ARBA" id="ARBA00022490"/>
    </source>
</evidence>
<reference evidence="11 12" key="1">
    <citation type="submission" date="2023-07" db="EMBL/GenBank/DDBJ databases">
        <title>Genomic Encyclopedia of Type Strains, Phase IV (KMG-IV): sequencing the most valuable type-strain genomes for metagenomic binning, comparative biology and taxonomic classification.</title>
        <authorList>
            <person name="Goeker M."/>
        </authorList>
    </citation>
    <scope>NUCLEOTIDE SEQUENCE [LARGE SCALE GENOMIC DNA]</scope>
    <source>
        <strain evidence="11 12">DSM 17723</strain>
    </source>
</reference>
<evidence type="ECO:0000259" key="10">
    <source>
        <dbReference type="Pfam" id="PF13411"/>
    </source>
</evidence>
<keyword evidence="6 8" id="KW-0238">DNA-binding</keyword>
<dbReference type="SUPFAM" id="SSF46955">
    <property type="entry name" value="Putative DNA-binding domain"/>
    <property type="match status" value="1"/>
</dbReference>
<evidence type="ECO:0000256" key="6">
    <source>
        <dbReference type="ARBA" id="ARBA00023125"/>
    </source>
</evidence>
<feature type="region of interest" description="Disordered" evidence="9">
    <location>
        <begin position="50"/>
        <end position="75"/>
    </location>
</feature>
<protein>
    <recommendedName>
        <fullName evidence="8">Chromosome-anchoring protein RacA</fullName>
    </recommendedName>
</protein>
<comment type="subcellular location">
    <subcellularLocation>
        <location evidence="8">Cytoplasm</location>
    </subcellularLocation>
    <text evidence="8">Localizes to cell poles and nucleoid.</text>
</comment>
<evidence type="ECO:0000256" key="9">
    <source>
        <dbReference type="SAM" id="MobiDB-lite"/>
    </source>
</evidence>
<comment type="similarity">
    <text evidence="8">Belongs to the RacA family.</text>
</comment>
<gene>
    <name evidence="8" type="primary">racA</name>
    <name evidence="11" type="ORF">J2S02_003071</name>
</gene>
<evidence type="ECO:0000256" key="5">
    <source>
        <dbReference type="ARBA" id="ARBA00023054"/>
    </source>
</evidence>
<feature type="domain" description="HTH merR-type" evidence="10">
    <location>
        <begin position="1"/>
        <end position="52"/>
    </location>
</feature>
<dbReference type="Proteomes" id="UP001232245">
    <property type="component" value="Unassembled WGS sequence"/>
</dbReference>
<comment type="caution">
    <text evidence="11">The sequence shown here is derived from an EMBL/GenBank/DDBJ whole genome shotgun (WGS) entry which is preliminary data.</text>
</comment>